<evidence type="ECO:0000256" key="7">
    <source>
        <dbReference type="ARBA" id="ARBA00023014"/>
    </source>
</evidence>
<dbReference type="CDD" id="cd01335">
    <property type="entry name" value="Radical_SAM"/>
    <property type="match status" value="1"/>
</dbReference>
<dbReference type="SMART" id="SM00729">
    <property type="entry name" value="Elp3"/>
    <property type="match status" value="1"/>
</dbReference>
<feature type="non-terminal residue" evidence="10">
    <location>
        <position position="396"/>
    </location>
</feature>
<dbReference type="Proteomes" id="UP000547674">
    <property type="component" value="Unassembled WGS sequence"/>
</dbReference>
<dbReference type="SFLD" id="SFLDS00029">
    <property type="entry name" value="Radical_SAM"/>
    <property type="match status" value="1"/>
</dbReference>
<dbReference type="Pfam" id="PF02310">
    <property type="entry name" value="B12-binding"/>
    <property type="match status" value="1"/>
</dbReference>
<evidence type="ECO:0000256" key="3">
    <source>
        <dbReference type="ARBA" id="ARBA00022679"/>
    </source>
</evidence>
<dbReference type="InterPro" id="IPR007197">
    <property type="entry name" value="rSAM"/>
</dbReference>
<dbReference type="AlphaFoldDB" id="A0A7Y2E5T9"/>
<dbReference type="InterPro" id="IPR058240">
    <property type="entry name" value="rSAM_sf"/>
</dbReference>
<dbReference type="InterPro" id="IPR006638">
    <property type="entry name" value="Elp3/MiaA/NifB-like_rSAM"/>
</dbReference>
<evidence type="ECO:0000256" key="4">
    <source>
        <dbReference type="ARBA" id="ARBA00022691"/>
    </source>
</evidence>
<evidence type="ECO:0000313" key="10">
    <source>
        <dbReference type="EMBL" id="NNF05681.1"/>
    </source>
</evidence>
<dbReference type="PANTHER" id="PTHR43409">
    <property type="entry name" value="ANAEROBIC MAGNESIUM-PROTOPORPHYRIN IX MONOMETHYL ESTER CYCLASE-RELATED"/>
    <property type="match status" value="1"/>
</dbReference>
<sequence length="396" mass="44865">MKRLKKRIGLIAMSGIRAQNAELLEAGLTLPGFVERSKVIASLPSLSLLTLAGMTPKEFEVEYHEIQDLNLMETLPTNFDLVAITSLSAQIFDAYKVASRYRKLNIPVVMGGLHVTAVPHEAKQYCDSVVVGEGEPSWPELLRDFARGQLQPFYYGRTHGEFDLSLAPVPRFDLLDPDKYNRLTVQTSRGCPHKCTFCASSILLTPKYKLKPVDKVIEEIHTIKSVWSKPFIEFADDNSFVHRGHYKKLLRHLAKENVRWFTECDVSVAEDDELLGLMRDSGCQQVLIGLESPTREGLEDLEGNSNWKAKRQDRYLEAIHRIQSQGITVNGCFILGLDTDTPEVFDRVRDFVLDANLYEVQITFLTPFPGTPLYSQLDEQGRVLEPGNWDLCTLFD</sequence>
<evidence type="ECO:0000256" key="5">
    <source>
        <dbReference type="ARBA" id="ARBA00022723"/>
    </source>
</evidence>
<evidence type="ECO:0000256" key="6">
    <source>
        <dbReference type="ARBA" id="ARBA00023004"/>
    </source>
</evidence>
<evidence type="ECO:0000256" key="2">
    <source>
        <dbReference type="ARBA" id="ARBA00022603"/>
    </source>
</evidence>
<protein>
    <submittedName>
        <fullName evidence="10">B12-binding domain-containing radical SAM protein</fullName>
    </submittedName>
</protein>
<evidence type="ECO:0000259" key="8">
    <source>
        <dbReference type="PROSITE" id="PS51332"/>
    </source>
</evidence>
<keyword evidence="6" id="KW-0408">Iron</keyword>
<dbReference type="PROSITE" id="PS51332">
    <property type="entry name" value="B12_BINDING"/>
    <property type="match status" value="1"/>
</dbReference>
<dbReference type="SUPFAM" id="SSF102114">
    <property type="entry name" value="Radical SAM enzymes"/>
    <property type="match status" value="1"/>
</dbReference>
<comment type="caution">
    <text evidence="10">The sequence shown here is derived from an EMBL/GenBank/DDBJ whole genome shotgun (WGS) entry which is preliminary data.</text>
</comment>
<accession>A0A7Y2E5T9</accession>
<evidence type="ECO:0000259" key="9">
    <source>
        <dbReference type="PROSITE" id="PS51918"/>
    </source>
</evidence>
<feature type="domain" description="B12-binding" evidence="8">
    <location>
        <begin position="78"/>
        <end position="152"/>
    </location>
</feature>
<comment type="cofactor">
    <cofactor evidence="1">
        <name>[4Fe-4S] cluster</name>
        <dbReference type="ChEBI" id="CHEBI:49883"/>
    </cofactor>
</comment>
<dbReference type="InterPro" id="IPR023404">
    <property type="entry name" value="rSAM_horseshoe"/>
</dbReference>
<keyword evidence="2" id="KW-0489">Methyltransferase</keyword>
<dbReference type="InterPro" id="IPR034466">
    <property type="entry name" value="Methyltransferase_Class_B"/>
</dbReference>
<gene>
    <name evidence="10" type="ORF">HKN21_02860</name>
</gene>
<dbReference type="Gene3D" id="3.40.50.280">
    <property type="entry name" value="Cobalamin-binding domain"/>
    <property type="match status" value="1"/>
</dbReference>
<keyword evidence="5" id="KW-0479">Metal-binding</keyword>
<dbReference type="Pfam" id="PF04055">
    <property type="entry name" value="Radical_SAM"/>
    <property type="match status" value="1"/>
</dbReference>
<reference evidence="10 11" key="1">
    <citation type="submission" date="2020-03" db="EMBL/GenBank/DDBJ databases">
        <title>Metabolic flexibility allows generalist bacteria to become dominant in a frequently disturbed ecosystem.</title>
        <authorList>
            <person name="Chen Y.-J."/>
            <person name="Leung P.M."/>
            <person name="Bay S.K."/>
            <person name="Hugenholtz P."/>
            <person name="Kessler A.J."/>
            <person name="Shelley G."/>
            <person name="Waite D.W."/>
            <person name="Cook P.L."/>
            <person name="Greening C."/>
        </authorList>
    </citation>
    <scope>NUCLEOTIDE SEQUENCE [LARGE SCALE GENOMIC DNA]</scope>
    <source>
        <strain evidence="10">SS_bin_28</strain>
    </source>
</reference>
<dbReference type="InterPro" id="IPR006158">
    <property type="entry name" value="Cobalamin-bd"/>
</dbReference>
<feature type="domain" description="Radical SAM core" evidence="9">
    <location>
        <begin position="177"/>
        <end position="396"/>
    </location>
</feature>
<dbReference type="GO" id="GO:0005829">
    <property type="term" value="C:cytosol"/>
    <property type="evidence" value="ECO:0007669"/>
    <property type="project" value="TreeGrafter"/>
</dbReference>
<name>A0A7Y2E5T9_UNCEI</name>
<dbReference type="GO" id="GO:0031419">
    <property type="term" value="F:cobalamin binding"/>
    <property type="evidence" value="ECO:0007669"/>
    <property type="project" value="InterPro"/>
</dbReference>
<dbReference type="EMBL" id="JABDJR010000106">
    <property type="protein sequence ID" value="NNF05681.1"/>
    <property type="molecule type" value="Genomic_DNA"/>
</dbReference>
<dbReference type="PANTHER" id="PTHR43409:SF7">
    <property type="entry name" value="BLL1977 PROTEIN"/>
    <property type="match status" value="1"/>
</dbReference>
<evidence type="ECO:0000256" key="1">
    <source>
        <dbReference type="ARBA" id="ARBA00001966"/>
    </source>
</evidence>
<dbReference type="SFLD" id="SFLDG01123">
    <property type="entry name" value="methyltransferase_(Class_B)"/>
    <property type="match status" value="1"/>
</dbReference>
<dbReference type="GO" id="GO:0051539">
    <property type="term" value="F:4 iron, 4 sulfur cluster binding"/>
    <property type="evidence" value="ECO:0007669"/>
    <property type="project" value="UniProtKB-KW"/>
</dbReference>
<keyword evidence="3" id="KW-0808">Transferase</keyword>
<dbReference type="InterPro" id="IPR051198">
    <property type="entry name" value="BchE-like"/>
</dbReference>
<dbReference type="CDD" id="cd02068">
    <property type="entry name" value="radical_SAM_B12_BD"/>
    <property type="match status" value="1"/>
</dbReference>
<keyword evidence="7" id="KW-0411">Iron-sulfur</keyword>
<keyword evidence="4" id="KW-0949">S-adenosyl-L-methionine</keyword>
<dbReference type="PROSITE" id="PS51918">
    <property type="entry name" value="RADICAL_SAM"/>
    <property type="match status" value="1"/>
</dbReference>
<organism evidence="10 11">
    <name type="scientific">Eiseniibacteriota bacterium</name>
    <dbReference type="NCBI Taxonomy" id="2212470"/>
    <lineage>
        <taxon>Bacteria</taxon>
        <taxon>Candidatus Eiseniibacteriota</taxon>
    </lineage>
</organism>
<dbReference type="GO" id="GO:0003824">
    <property type="term" value="F:catalytic activity"/>
    <property type="evidence" value="ECO:0007669"/>
    <property type="project" value="InterPro"/>
</dbReference>
<dbReference type="GO" id="GO:0046872">
    <property type="term" value="F:metal ion binding"/>
    <property type="evidence" value="ECO:0007669"/>
    <property type="project" value="UniProtKB-KW"/>
</dbReference>
<dbReference type="Gene3D" id="3.80.30.20">
    <property type="entry name" value="tm_1862 like domain"/>
    <property type="match status" value="1"/>
</dbReference>
<proteinExistence type="predicted"/>
<evidence type="ECO:0000313" key="11">
    <source>
        <dbReference type="Proteomes" id="UP000547674"/>
    </source>
</evidence>
<dbReference type="SFLD" id="SFLDG01082">
    <property type="entry name" value="B12-binding_domain_containing"/>
    <property type="match status" value="1"/>
</dbReference>